<evidence type="ECO:0000256" key="1">
    <source>
        <dbReference type="ARBA" id="ARBA00010618"/>
    </source>
</evidence>
<evidence type="ECO:0000256" key="5">
    <source>
        <dbReference type="HAMAP-Rule" id="MF_01326"/>
    </source>
</evidence>
<comment type="similarity">
    <text evidence="1 5">Belongs to the universal ribosomal protein uL24 family.</text>
</comment>
<evidence type="ECO:0000313" key="8">
    <source>
        <dbReference type="EMBL" id="EPD31016.1"/>
    </source>
</evidence>
<keyword evidence="9" id="KW-1185">Reference proteome</keyword>
<keyword evidence="5" id="KW-0694">RNA-binding</keyword>
<dbReference type="GO" id="GO:0005840">
    <property type="term" value="C:ribosome"/>
    <property type="evidence" value="ECO:0007669"/>
    <property type="project" value="UniProtKB-KW"/>
</dbReference>
<dbReference type="InterPro" id="IPR041988">
    <property type="entry name" value="Ribosomal_uL24_KOW"/>
</dbReference>
<proteinExistence type="inferred from homology"/>
<evidence type="ECO:0000259" key="7">
    <source>
        <dbReference type="Pfam" id="PF17136"/>
    </source>
</evidence>
<dbReference type="InterPro" id="IPR003256">
    <property type="entry name" value="Ribosomal_uL24"/>
</dbReference>
<keyword evidence="2 5" id="KW-0689">Ribosomal protein</keyword>
<reference evidence="8 9" key="1">
    <citation type="submission" date="2013-05" db="EMBL/GenBank/DDBJ databases">
        <title>The Genome Sequence of Actinomyces europaeus ACS-120-V-COL10B.</title>
        <authorList>
            <consortium name="The Broad Institute Genomics Platform"/>
            <person name="Earl A."/>
            <person name="Ward D."/>
            <person name="Feldgarden M."/>
            <person name="Gevers D."/>
            <person name="Saerens B."/>
            <person name="Vaneechoutte M."/>
            <person name="Walker B."/>
            <person name="Young S."/>
            <person name="Zeng Q."/>
            <person name="Gargeya S."/>
            <person name="Fitzgerald M."/>
            <person name="Haas B."/>
            <person name="Abouelleil A."/>
            <person name="Allen A.W."/>
            <person name="Alvarado L."/>
            <person name="Arachchi H.M."/>
            <person name="Berlin A.M."/>
            <person name="Chapman S.B."/>
            <person name="Gainer-Dewar J."/>
            <person name="Goldberg J."/>
            <person name="Griggs A."/>
            <person name="Gujja S."/>
            <person name="Hansen M."/>
            <person name="Howarth C."/>
            <person name="Imamovic A."/>
            <person name="Ireland A."/>
            <person name="Larimer J."/>
            <person name="McCowan C."/>
            <person name="Murphy C."/>
            <person name="Pearson M."/>
            <person name="Poon T.W."/>
            <person name="Priest M."/>
            <person name="Roberts A."/>
            <person name="Saif S."/>
            <person name="Shea T."/>
            <person name="Sisk P."/>
            <person name="Sykes S."/>
            <person name="Wortman J."/>
            <person name="Nusbaum C."/>
            <person name="Birren B."/>
        </authorList>
    </citation>
    <scope>NUCLEOTIDE SEQUENCE [LARGE SCALE GENOMIC DNA]</scope>
    <source>
        <strain evidence="8 9">ACS-120-V-Col10b</strain>
    </source>
</reference>
<feature type="region of interest" description="Disordered" evidence="6">
    <location>
        <begin position="16"/>
        <end position="47"/>
    </location>
</feature>
<comment type="function">
    <text evidence="5">One of the proteins that surrounds the polypeptide exit tunnel on the outside of the subunit.</text>
</comment>
<dbReference type="InterPro" id="IPR014722">
    <property type="entry name" value="Rib_uL2_dom2"/>
</dbReference>
<dbReference type="NCBIfam" id="TIGR01079">
    <property type="entry name" value="rplX_bact"/>
    <property type="match status" value="1"/>
</dbReference>
<protein>
    <recommendedName>
        <fullName evidence="4 5">Large ribosomal subunit protein uL24</fullName>
    </recommendedName>
</protein>
<name>A0A9W5REN7_9ACTO</name>
<dbReference type="Gene3D" id="2.30.30.30">
    <property type="match status" value="1"/>
</dbReference>
<dbReference type="EMBL" id="AGWN01000001">
    <property type="protein sequence ID" value="EPD31016.1"/>
    <property type="molecule type" value="Genomic_DNA"/>
</dbReference>
<dbReference type="GO" id="GO:0019843">
    <property type="term" value="F:rRNA binding"/>
    <property type="evidence" value="ECO:0007669"/>
    <property type="project" value="UniProtKB-UniRule"/>
</dbReference>
<keyword evidence="5" id="KW-0699">rRNA-binding</keyword>
<sequence>MAAKIKKGDLVEVISGRTSDQKKIDERNKRREAEGLAPLAPGDKGKQGRVIKVFPAEQKVLVEGINVKTRHTRQGMSAQGATTGGIEHIEAPIHISKVALVDPDTKKRVRVGFRVERDENGKRINRNPIRVVRGGTKRGLEPGKEIGA</sequence>
<dbReference type="OrthoDB" id="9807419at2"/>
<dbReference type="AlphaFoldDB" id="A0A9W5REN7"/>
<evidence type="ECO:0000256" key="4">
    <source>
        <dbReference type="ARBA" id="ARBA00035206"/>
    </source>
</evidence>
<comment type="function">
    <text evidence="5">One of two assembly initiator proteins, it binds directly to the 5'-end of the 23S rRNA, where it nucleates assembly of the 50S subunit.</text>
</comment>
<dbReference type="InterPro" id="IPR057264">
    <property type="entry name" value="Ribosomal_uL24_C"/>
</dbReference>
<dbReference type="HAMAP" id="MF_01326_B">
    <property type="entry name" value="Ribosomal_uL24_B"/>
    <property type="match status" value="1"/>
</dbReference>
<keyword evidence="3 5" id="KW-0687">Ribonucleoprotein</keyword>
<dbReference type="PANTHER" id="PTHR12903">
    <property type="entry name" value="MITOCHONDRIAL RIBOSOMAL PROTEIN L24"/>
    <property type="match status" value="1"/>
</dbReference>
<feature type="domain" description="Large ribosomal subunit protein uL24 C-terminal" evidence="7">
    <location>
        <begin position="65"/>
        <end position="124"/>
    </location>
</feature>
<organism evidence="8 9">
    <name type="scientific">Gleimia europaea ACS-120-V-Col10b</name>
    <dbReference type="NCBI Taxonomy" id="883069"/>
    <lineage>
        <taxon>Bacteria</taxon>
        <taxon>Bacillati</taxon>
        <taxon>Actinomycetota</taxon>
        <taxon>Actinomycetes</taxon>
        <taxon>Actinomycetales</taxon>
        <taxon>Actinomycetaceae</taxon>
        <taxon>Gleimia</taxon>
    </lineage>
</organism>
<evidence type="ECO:0000256" key="2">
    <source>
        <dbReference type="ARBA" id="ARBA00022980"/>
    </source>
</evidence>
<evidence type="ECO:0000256" key="6">
    <source>
        <dbReference type="SAM" id="MobiDB-lite"/>
    </source>
</evidence>
<dbReference type="GO" id="GO:0006412">
    <property type="term" value="P:translation"/>
    <property type="evidence" value="ECO:0007669"/>
    <property type="project" value="UniProtKB-UniRule"/>
</dbReference>
<evidence type="ECO:0000256" key="3">
    <source>
        <dbReference type="ARBA" id="ARBA00023274"/>
    </source>
</evidence>
<evidence type="ECO:0000313" key="9">
    <source>
        <dbReference type="Proteomes" id="UP000014387"/>
    </source>
</evidence>
<dbReference type="InterPro" id="IPR008991">
    <property type="entry name" value="Translation_prot_SH3-like_sf"/>
</dbReference>
<comment type="subunit">
    <text evidence="5">Part of the 50S ribosomal subunit.</text>
</comment>
<dbReference type="Pfam" id="PF17136">
    <property type="entry name" value="ribosomal_L24"/>
    <property type="match status" value="1"/>
</dbReference>
<dbReference type="GO" id="GO:0003735">
    <property type="term" value="F:structural constituent of ribosome"/>
    <property type="evidence" value="ECO:0007669"/>
    <property type="project" value="InterPro"/>
</dbReference>
<dbReference type="RefSeq" id="WP_016444128.1">
    <property type="nucleotide sequence ID" value="NZ_KE150266.1"/>
</dbReference>
<accession>A0A9W5REN7</accession>
<dbReference type="CDD" id="cd06089">
    <property type="entry name" value="KOW_RPL26"/>
    <property type="match status" value="1"/>
</dbReference>
<dbReference type="SUPFAM" id="SSF50104">
    <property type="entry name" value="Translation proteins SH3-like domain"/>
    <property type="match status" value="1"/>
</dbReference>
<gene>
    <name evidence="5" type="primary">rplX</name>
    <name evidence="8" type="ORF">HMPREF9238_00772</name>
</gene>
<dbReference type="GO" id="GO:1990904">
    <property type="term" value="C:ribonucleoprotein complex"/>
    <property type="evidence" value="ECO:0007669"/>
    <property type="project" value="UniProtKB-KW"/>
</dbReference>
<feature type="compositionally biased region" description="Basic and acidic residues" evidence="6">
    <location>
        <begin position="19"/>
        <end position="34"/>
    </location>
</feature>
<dbReference type="Proteomes" id="UP000014387">
    <property type="component" value="Unassembled WGS sequence"/>
</dbReference>
<comment type="caution">
    <text evidence="8">The sequence shown here is derived from an EMBL/GenBank/DDBJ whole genome shotgun (WGS) entry which is preliminary data.</text>
</comment>